<dbReference type="Proteomes" id="UP000093080">
    <property type="component" value="Unassembled WGS sequence"/>
</dbReference>
<dbReference type="EMBL" id="MAGO01000014">
    <property type="protein sequence ID" value="OCC14323.1"/>
    <property type="molecule type" value="Genomic_DNA"/>
</dbReference>
<protein>
    <submittedName>
        <fullName evidence="1">Uncharacterized protein</fullName>
    </submittedName>
</protein>
<dbReference type="InterPro" id="IPR036918">
    <property type="entry name" value="Pyrv_Knase_C_sf"/>
</dbReference>
<dbReference type="PIRSF" id="PIRSF016138">
    <property type="entry name" value="UCP016138"/>
    <property type="match status" value="1"/>
</dbReference>
<dbReference type="Gene3D" id="3.40.1380.20">
    <property type="entry name" value="Pyruvate kinase, C-terminal domain"/>
    <property type="match status" value="1"/>
</dbReference>
<dbReference type="STRING" id="1156395.DBT_2312"/>
<dbReference type="InterPro" id="IPR015074">
    <property type="entry name" value="DUF1867"/>
</dbReference>
<dbReference type="OrthoDB" id="9782984at2"/>
<evidence type="ECO:0000313" key="1">
    <source>
        <dbReference type="EMBL" id="OCC14323.1"/>
    </source>
</evidence>
<gene>
    <name evidence="1" type="ORF">DBT_2312</name>
</gene>
<reference evidence="1 2" key="1">
    <citation type="submission" date="2016-06" db="EMBL/GenBank/DDBJ databases">
        <title>Respiratory ammonification of nitrate coupled to the oxidation of elemental sulfur in deep-sea autotrophic thermophilic bacteria.</title>
        <authorList>
            <person name="Slobodkina G.B."/>
            <person name="Mardanov A.V."/>
            <person name="Ravin N.V."/>
            <person name="Frolova A.A."/>
            <person name="Viryasiv M.B."/>
            <person name="Chernyh N.A."/>
            <person name="Bonch-Osmolovskaya E.A."/>
            <person name="Slobodkin A.I."/>
        </authorList>
    </citation>
    <scope>NUCLEOTIDE SEQUENCE [LARGE SCALE GENOMIC DNA]</scope>
    <source>
        <strain evidence="1 2">S69</strain>
    </source>
</reference>
<comment type="caution">
    <text evidence="1">The sequence shown here is derived from an EMBL/GenBank/DDBJ whole genome shotgun (WGS) entry which is preliminary data.</text>
</comment>
<dbReference type="AlphaFoldDB" id="A0A1B9F379"/>
<keyword evidence="2" id="KW-1185">Reference proteome</keyword>
<accession>A0A1B9F379</accession>
<sequence length="185" mass="20333">MSIYLEKPGYKNTENVINIVVDECKKREIKQVVVASTKGTTGLLAAKALKGLSEKTVIVTHNYGFKEPDTLEMSPETRQEIESFGAKVFTGTMAFRNIGTAIREKTGYSEQDLIANTLRLFGQGMKVCVEIVLMAQDAGLIDSRDCIAIAGTAHGADTAVIIKPAPSNRLFDIKVREILVKPRDW</sequence>
<proteinExistence type="predicted"/>
<name>A0A1B9F379_9BACT</name>
<evidence type="ECO:0000313" key="2">
    <source>
        <dbReference type="Proteomes" id="UP000093080"/>
    </source>
</evidence>
<organism evidence="1 2">
    <name type="scientific">Dissulfuribacter thermophilus</name>
    <dbReference type="NCBI Taxonomy" id="1156395"/>
    <lineage>
        <taxon>Bacteria</taxon>
        <taxon>Pseudomonadati</taxon>
        <taxon>Thermodesulfobacteriota</taxon>
        <taxon>Dissulfuribacteria</taxon>
        <taxon>Dissulfuribacterales</taxon>
        <taxon>Dissulfuribacteraceae</taxon>
        <taxon>Dissulfuribacter</taxon>
    </lineage>
</organism>
<dbReference type="SUPFAM" id="SSF52935">
    <property type="entry name" value="PK C-terminal domain-like"/>
    <property type="match status" value="1"/>
</dbReference>
<dbReference type="RefSeq" id="WP_067620515.1">
    <property type="nucleotide sequence ID" value="NZ_MAGO01000014.1"/>
</dbReference>